<gene>
    <name evidence="2" type="primary">ITGA11</name>
    <name evidence="2" type="ORF">Ciccas_004851</name>
</gene>
<dbReference type="SUPFAM" id="SSF69318">
    <property type="entry name" value="Integrin alpha N-terminal domain"/>
    <property type="match status" value="1"/>
</dbReference>
<name>A0ABD2QAB5_9PLAT</name>
<dbReference type="AlphaFoldDB" id="A0ABD2QAB5"/>
<protein>
    <submittedName>
        <fullName evidence="2">Integrin, alpha 11</fullName>
    </submittedName>
</protein>
<proteinExistence type="predicted"/>
<sequence>MVLNWLIILSVIALAQQLLAEERLLDQTSWSEVLQTEFQRSKEMFQPVSPDRGFDSNLMHPCDTQPFKTFDPLSQISYSNSNKFRWKSVRLFGHELTRKSFILLGGAQLPLQQNGRQIIPENPAVVLCPLKLTPGVNIGFQPDTQGCQQLPKANSSYTHFYLGAAIDSITLSGKMAVILYCDPFWHDPTAEEKSNQAPVGRCFVNIVQDGILKESKEINSLCDRGESCLAGFSAHLEASKFSEDVKKLKIWIGAPLFQNKGAVKLVLEPYSEQLIIHSKDPGEEVTNGYFGYQVVPFYASTLAHTDVQNIKPLSGLDLYASAYGAHRDWFGKIGSDDHMQGFGTSLIKTQLRPQNQVEILVVGAPYTSSKGSNSGRIYLYCVKRDTLISGQLYDDYLDHSANGSYFGYALADLSSKSQNLIAVGAPFFGSNQGQVLLIQIYPNCTFDRRPKQTIQHSSPGFGEVLPKVAYDLDFNNQPDLAIPLSNLVHFYAARKSYKANCKFSVPVWLATRKIDKNMQIPIKVTARIYQESSDNRDILQFVDISTFSDQLVHQINPDSRKNHPSEQRFKIKDTPKVTRLSTSFQVDFILTPLENVETMEGIDTGENPAQISYRFLNTCPGGQSRDSNG</sequence>
<reference evidence="2 3" key="1">
    <citation type="submission" date="2024-11" db="EMBL/GenBank/DDBJ databases">
        <title>Adaptive evolution of stress response genes in parasites aligns with host niche diversity.</title>
        <authorList>
            <person name="Hahn C."/>
            <person name="Resl P."/>
        </authorList>
    </citation>
    <scope>NUCLEOTIDE SEQUENCE [LARGE SCALE GENOMIC DNA]</scope>
    <source>
        <strain evidence="2">EGGRZ-B1_66</strain>
        <tissue evidence="2">Body</tissue>
    </source>
</reference>
<feature type="signal peptide" evidence="1">
    <location>
        <begin position="1"/>
        <end position="20"/>
    </location>
</feature>
<dbReference type="PANTHER" id="PTHR23220">
    <property type="entry name" value="INTEGRIN ALPHA"/>
    <property type="match status" value="1"/>
</dbReference>
<dbReference type="EMBL" id="JBJKFK010000530">
    <property type="protein sequence ID" value="KAL3316501.1"/>
    <property type="molecule type" value="Genomic_DNA"/>
</dbReference>
<organism evidence="2 3">
    <name type="scientific">Cichlidogyrus casuarinus</name>
    <dbReference type="NCBI Taxonomy" id="1844966"/>
    <lineage>
        <taxon>Eukaryota</taxon>
        <taxon>Metazoa</taxon>
        <taxon>Spiralia</taxon>
        <taxon>Lophotrochozoa</taxon>
        <taxon>Platyhelminthes</taxon>
        <taxon>Monogenea</taxon>
        <taxon>Monopisthocotylea</taxon>
        <taxon>Dactylogyridea</taxon>
        <taxon>Ancyrocephalidae</taxon>
        <taxon>Cichlidogyrus</taxon>
    </lineage>
</organism>
<dbReference type="PANTHER" id="PTHR23220:SF122">
    <property type="entry name" value="INTEGRIN ALPHA-PS1"/>
    <property type="match status" value="1"/>
</dbReference>
<evidence type="ECO:0000256" key="1">
    <source>
        <dbReference type="SAM" id="SignalP"/>
    </source>
</evidence>
<accession>A0ABD2QAB5</accession>
<feature type="non-terminal residue" evidence="2">
    <location>
        <position position="629"/>
    </location>
</feature>
<comment type="caution">
    <text evidence="2">The sequence shown here is derived from an EMBL/GenBank/DDBJ whole genome shotgun (WGS) entry which is preliminary data.</text>
</comment>
<evidence type="ECO:0000313" key="3">
    <source>
        <dbReference type="Proteomes" id="UP001626550"/>
    </source>
</evidence>
<keyword evidence="3" id="KW-1185">Reference proteome</keyword>
<keyword evidence="2" id="KW-0401">Integrin</keyword>
<dbReference type="Proteomes" id="UP001626550">
    <property type="component" value="Unassembled WGS sequence"/>
</dbReference>
<keyword evidence="1" id="KW-0732">Signal</keyword>
<dbReference type="InterPro" id="IPR028994">
    <property type="entry name" value="Integrin_alpha_N"/>
</dbReference>
<dbReference type="GO" id="GO:0007229">
    <property type="term" value="P:integrin-mediated signaling pathway"/>
    <property type="evidence" value="ECO:0007669"/>
    <property type="project" value="UniProtKB-KW"/>
</dbReference>
<feature type="chain" id="PRO_5044806284" evidence="1">
    <location>
        <begin position="21"/>
        <end position="629"/>
    </location>
</feature>
<evidence type="ECO:0000313" key="2">
    <source>
        <dbReference type="EMBL" id="KAL3316501.1"/>
    </source>
</evidence>
<dbReference type="InterPro" id="IPR013519">
    <property type="entry name" value="Int_alpha_beta-p"/>
</dbReference>
<dbReference type="SMART" id="SM00191">
    <property type="entry name" value="Int_alpha"/>
    <property type="match status" value="1"/>
</dbReference>
<dbReference type="Gene3D" id="2.130.10.130">
    <property type="entry name" value="Integrin alpha, N-terminal"/>
    <property type="match status" value="1"/>
</dbReference>